<gene>
    <name evidence="1" type="ORF">SB48_HM08orf06498</name>
</gene>
<proteinExistence type="predicted"/>
<organism evidence="1 2">
    <name type="scientific">Heyndrickxia coagulans</name>
    <name type="common">Weizmannia coagulans</name>
    <dbReference type="NCBI Taxonomy" id="1398"/>
    <lineage>
        <taxon>Bacteria</taxon>
        <taxon>Bacillati</taxon>
        <taxon>Bacillota</taxon>
        <taxon>Bacilli</taxon>
        <taxon>Bacillales</taxon>
        <taxon>Bacillaceae</taxon>
        <taxon>Heyndrickxia</taxon>
    </lineage>
</organism>
<evidence type="ECO:0000313" key="1">
    <source>
        <dbReference type="EMBL" id="AJO24918.1"/>
    </source>
</evidence>
<dbReference type="AlphaFoldDB" id="A0AAN0T998"/>
<reference evidence="2" key="1">
    <citation type="submission" date="2015-01" db="EMBL/GenBank/DDBJ databases">
        <title>Comparative genome analysis of Bacillus coagulans HM-08, Clostridium butyricum HM-68, Bacillus subtilis HM-66 and Bacillus paralicheniformis BL-09.</title>
        <authorList>
            <person name="Zhang H."/>
        </authorList>
    </citation>
    <scope>NUCLEOTIDE SEQUENCE [LARGE SCALE GENOMIC DNA]</scope>
    <source>
        <strain evidence="2">HM-08</strain>
    </source>
</reference>
<evidence type="ECO:0000313" key="2">
    <source>
        <dbReference type="Proteomes" id="UP000032024"/>
    </source>
</evidence>
<protein>
    <submittedName>
        <fullName evidence="1">Uncharacterized protein</fullName>
    </submittedName>
</protein>
<keyword evidence="2" id="KW-1185">Reference proteome</keyword>
<dbReference type="EMBL" id="CP010525">
    <property type="protein sequence ID" value="AJO24918.1"/>
    <property type="molecule type" value="Genomic_DNA"/>
</dbReference>
<sequence length="51" mass="5348">MATEVSSKMVQRSRAAVNGNLSFAGTNITGVSLQNRDKPCGLGPALLLEPF</sequence>
<dbReference type="Proteomes" id="UP000032024">
    <property type="component" value="Chromosome"/>
</dbReference>
<accession>A0AAN0T998</accession>
<name>A0AAN0T998_HEYCO</name>